<reference evidence="9" key="1">
    <citation type="submission" date="2025-08" db="UniProtKB">
        <authorList>
            <consortium name="Ensembl"/>
        </authorList>
    </citation>
    <scope>IDENTIFICATION</scope>
</reference>
<evidence type="ECO:0000313" key="10">
    <source>
        <dbReference type="Proteomes" id="UP000694427"/>
    </source>
</evidence>
<evidence type="ECO:0000256" key="4">
    <source>
        <dbReference type="ARBA" id="ARBA00063020"/>
    </source>
</evidence>
<dbReference type="InterPro" id="IPR000331">
    <property type="entry name" value="Rap/Ran_GAP_dom"/>
</dbReference>
<protein>
    <recommendedName>
        <fullName evidence="5">Ral GTPase-activating protein subunit beta</fullName>
    </recommendedName>
    <alternativeName>
        <fullName evidence="6">p170</fullName>
    </alternativeName>
</protein>
<keyword evidence="1" id="KW-0343">GTPase activation</keyword>
<feature type="domain" description="Rap-GAP" evidence="8">
    <location>
        <begin position="1143"/>
        <end position="1379"/>
    </location>
</feature>
<dbReference type="GO" id="GO:0051056">
    <property type="term" value="P:regulation of small GTPase mediated signal transduction"/>
    <property type="evidence" value="ECO:0007669"/>
    <property type="project" value="InterPro"/>
</dbReference>
<comment type="subunit">
    <text evidence="4">Component of the heterodimeric RalGAP1 complex with RALGAPA1 and of the heterodimeric RalGAP2 complex with RALGAPA2. Heterodimerization is required for activity.</text>
</comment>
<dbReference type="InterPro" id="IPR035974">
    <property type="entry name" value="Rap/Ran-GAP_sf"/>
</dbReference>
<sequence length="1481" mass="164618">MYSEWRSLHLVVQHDQGHLSVLHTYPPGVGRDVANAVVRPLGGAPSECLLKTDKEVKWTMEVLCYGLTLPLDGDTVKLCVDVYTDWMMALVSPRDSIPQPIIKEPNLYVQTILKHLHNLFLPRPEHFSLVHFKLCQQVLSAVQKLARDSSGMARETWEVLLLFLLRINDTLLAPPTVGGGIAEKLAEKLISVLFEVWFLACTRCFPTPPYWKTAREMLANWRHHPPVVEQWSKVIAALTSRLLRFMYGPSFPPFKVPEEDASLIPAEMDNDCVSQTWYRFLHMLSNPVDLSNPVIVSSTPKFQEQLLGGNSVPHEVIQHPCLKQLPQIFFRAMRGVSCLVDAFLGISRPRSDSAPPTPVNRLSMPTPSTTTNTTPPHNRRHRTTAVVKTASKTSTTKVSQQPSSTSPLSSPNQTSSEPRPLPAPTRPKVNSVLNLFGQWLFDAALVHCKLHSGLSRDSSMTATFFQILLSYKSSLATQAGVELRRKGSQMSTDTMVSNPMFDANEFPDNYESGRAEACGTLCRIFCSKKTGEDILPVYLSRFYMVLIQGLQISDFICRPVLASIILNSSALFCSDLKGINVVVPYFISALETILPDRELSKFKSYVNPTELRRASIHILLSMLPLPHHFGNVKSEVLLEGKFSNDDNSLHDKAVTFLSLKLRLVNILIGALQTETDSINTQMILAAMLNIVQDSALLESVGAQDEVGSVDGSHSLDKSHSRNNSGISNASAGSSEATTPDSERPAQALMRDYALHTDTAAGLLIRSIHLLTQRLNSQWRLDMSISLAALELLAGLAKVKVSVESSDRKRAVSSVCSYIVYQCSRPAPLHSRDLHSMIVAAFHCLCVWLTEHPDMLNEKDCLIEVLEIVELGISGSKSKTGEQEVKYKGDKEHNPASMRVKEAAEATLSCIMQVLGAFPSPSGPASPCSLLNEDTLIKYSRLTSTSHSNFRYFVLDNSVILAMLEQPLGNEQNPCPSVTMLIRGMSGRHAWTMQLFHQPREARANQKVRPTTWKEAFQKSVHEYETCPCSISGSHTYSSLVCVCVCVFQLEQQHDKLRAVMGKQIDYETKLEHCTEDFWRNKPFPDPLTDCKPPAPAQEFQTARLFLSHFGFLSLEALKEPGNSRLPPHLIALDSSVPGFSDDVGYLDLLPSRPCDTVFIFYMKAGQKSSQEILRNVESSANVQPHFLELLLSLGWPVEVRGHPGWTGSVFTSWTINTSSGAETPDDSVTLGDTGGGVFNGEKRVLYYADALTEIAFVVPSLTESSEHSFPTADSDSQMELLPSLMKQPNLTLELFPNHSDNMGPTQRSPTVKSRKLPAGRTIPPLGPDTKVLVVWVERYDDIENFPVSELLAETSTGVETAVNSSTSRSSSSEKDVPIIFIHPLKTGLFRIKLHGALGKFNMVIPLVDNMVVSRRSLGFLVRQTVINACRRKRLESDSYSPPHVRRKHKIAEIVNRYRNKQLEPEFYTSLFLEVGETSLNP</sequence>
<dbReference type="PANTHER" id="PTHR21344">
    <property type="entry name" value="RAL GTPASE-ACTIVATING PROTEIN SUBUNIT BETA"/>
    <property type="match status" value="1"/>
</dbReference>
<name>A0A8C1KG46_CYPCA</name>
<keyword evidence="10" id="KW-1185">Reference proteome</keyword>
<feature type="compositionally biased region" description="Low complexity" evidence="7">
    <location>
        <begin position="384"/>
        <end position="416"/>
    </location>
</feature>
<feature type="compositionally biased region" description="Low complexity" evidence="7">
    <location>
        <begin position="721"/>
        <end position="734"/>
    </location>
</feature>
<evidence type="ECO:0000256" key="2">
    <source>
        <dbReference type="ARBA" id="ARBA00022553"/>
    </source>
</evidence>
<proteinExistence type="predicted"/>
<accession>A0A8C1KG46</accession>
<dbReference type="Proteomes" id="UP000694427">
    <property type="component" value="Unplaced"/>
</dbReference>
<reference evidence="9" key="2">
    <citation type="submission" date="2025-09" db="UniProtKB">
        <authorList>
            <consortium name="Ensembl"/>
        </authorList>
    </citation>
    <scope>IDENTIFICATION</scope>
</reference>
<dbReference type="InterPro" id="IPR039930">
    <property type="entry name" value="RALGAPB"/>
</dbReference>
<evidence type="ECO:0000313" key="9">
    <source>
        <dbReference type="Ensembl" id="ENSCCRP00010046495.1"/>
    </source>
</evidence>
<dbReference type="SUPFAM" id="SSF111347">
    <property type="entry name" value="Rap/Ran-GAP"/>
    <property type="match status" value="1"/>
</dbReference>
<evidence type="ECO:0000256" key="3">
    <source>
        <dbReference type="ARBA" id="ARBA00053327"/>
    </source>
</evidence>
<evidence type="ECO:0000256" key="5">
    <source>
        <dbReference type="ARBA" id="ARBA00072207"/>
    </source>
</evidence>
<feature type="compositionally biased region" description="Polar residues" evidence="7">
    <location>
        <begin position="1298"/>
        <end position="1311"/>
    </location>
</feature>
<dbReference type="Ensembl" id="ENSCCRT00010050955.1">
    <property type="protein sequence ID" value="ENSCCRP00010046495.1"/>
    <property type="gene ID" value="ENSCCRG00010019643.1"/>
</dbReference>
<dbReference type="Gene3D" id="3.40.50.11210">
    <property type="entry name" value="Rap/Ran-GAP"/>
    <property type="match status" value="1"/>
</dbReference>
<comment type="function">
    <text evidence="3">Non-catalytic subunit of the heterodimeric RalGAP1 and RalGAP2 complexes which act as GTPase activators for the Ras-like small GTPases RALA and RALB.</text>
</comment>
<keyword evidence="2" id="KW-0597">Phosphoprotein</keyword>
<dbReference type="PROSITE" id="PS50085">
    <property type="entry name" value="RAPGAP"/>
    <property type="match status" value="1"/>
</dbReference>
<evidence type="ECO:0000256" key="6">
    <source>
        <dbReference type="ARBA" id="ARBA00081608"/>
    </source>
</evidence>
<dbReference type="PANTHER" id="PTHR21344:SF1">
    <property type="entry name" value="RAL GTPASE-ACTIVATING PROTEIN SUBUNIT BETA"/>
    <property type="match status" value="1"/>
</dbReference>
<feature type="region of interest" description="Disordered" evidence="7">
    <location>
        <begin position="1297"/>
        <end position="1320"/>
    </location>
</feature>
<feature type="region of interest" description="Disordered" evidence="7">
    <location>
        <begin position="707"/>
        <end position="743"/>
    </location>
</feature>
<dbReference type="GO" id="GO:0005096">
    <property type="term" value="F:GTPase activator activity"/>
    <property type="evidence" value="ECO:0007669"/>
    <property type="project" value="UniProtKB-KW"/>
</dbReference>
<dbReference type="FunFam" id="3.40.50.11210:FF:000005">
    <property type="entry name" value="Ral GTPase-activating protein, beta subunit (non-catalytic)"/>
    <property type="match status" value="1"/>
</dbReference>
<organism evidence="9 10">
    <name type="scientific">Cyprinus carpio</name>
    <name type="common">Common carp</name>
    <dbReference type="NCBI Taxonomy" id="7962"/>
    <lineage>
        <taxon>Eukaryota</taxon>
        <taxon>Metazoa</taxon>
        <taxon>Chordata</taxon>
        <taxon>Craniata</taxon>
        <taxon>Vertebrata</taxon>
        <taxon>Euteleostomi</taxon>
        <taxon>Actinopterygii</taxon>
        <taxon>Neopterygii</taxon>
        <taxon>Teleostei</taxon>
        <taxon>Ostariophysi</taxon>
        <taxon>Cypriniformes</taxon>
        <taxon>Cyprinidae</taxon>
        <taxon>Cyprininae</taxon>
        <taxon>Cyprinus</taxon>
    </lineage>
</organism>
<feature type="compositionally biased region" description="Low complexity" evidence="7">
    <location>
        <begin position="365"/>
        <end position="376"/>
    </location>
</feature>
<evidence type="ECO:0000256" key="1">
    <source>
        <dbReference type="ARBA" id="ARBA00022468"/>
    </source>
</evidence>
<dbReference type="InterPro" id="IPR046859">
    <property type="entry name" value="RGPA/RALGAPB_N"/>
</dbReference>
<evidence type="ECO:0000256" key="7">
    <source>
        <dbReference type="SAM" id="MobiDB-lite"/>
    </source>
</evidence>
<dbReference type="Pfam" id="PF20412">
    <property type="entry name" value="RALGAPB_N"/>
    <property type="match status" value="1"/>
</dbReference>
<feature type="region of interest" description="Disordered" evidence="7">
    <location>
        <begin position="349"/>
        <end position="426"/>
    </location>
</feature>
<evidence type="ECO:0000259" key="8">
    <source>
        <dbReference type="PROSITE" id="PS50085"/>
    </source>
</evidence>